<sequence length="144" mass="15067">MSIAKACLFFAICLGASPAWAGDAVAFDYAKGLGGIYYSSSREGGADYMESPDARAPALASARKQGARSPIIIHQSDLTGYFCLAIGFNQDGRYVAYVGQGDTAVNAKADALKGVKAYGAVSKPDVIHEYFSHGAGSKDTKLTK</sequence>
<evidence type="ECO:0000313" key="2">
    <source>
        <dbReference type="EMBL" id="EDY17401.1"/>
    </source>
</evidence>
<evidence type="ECO:0000256" key="1">
    <source>
        <dbReference type="SAM" id="SignalP"/>
    </source>
</evidence>
<dbReference type="Proteomes" id="UP000005824">
    <property type="component" value="Unassembled WGS sequence"/>
</dbReference>
<keyword evidence="3" id="KW-1185">Reference proteome</keyword>
<keyword evidence="1" id="KW-0732">Signal</keyword>
<dbReference type="InParanoid" id="B4D847"/>
<proteinExistence type="predicted"/>
<name>B4D847_9BACT</name>
<feature type="chain" id="PRO_5002803270" evidence="1">
    <location>
        <begin position="22"/>
        <end position="144"/>
    </location>
</feature>
<accession>B4D847</accession>
<reference evidence="2 3" key="1">
    <citation type="journal article" date="2011" name="J. Bacteriol.">
        <title>Genome sequence of Chthoniobacter flavus Ellin428, an aerobic heterotrophic soil bacterium.</title>
        <authorList>
            <person name="Kant R."/>
            <person name="van Passel M.W."/>
            <person name="Palva A."/>
            <person name="Lucas S."/>
            <person name="Lapidus A."/>
            <person name="Glavina Del Rio T."/>
            <person name="Dalin E."/>
            <person name="Tice H."/>
            <person name="Bruce D."/>
            <person name="Goodwin L."/>
            <person name="Pitluck S."/>
            <person name="Larimer F.W."/>
            <person name="Land M.L."/>
            <person name="Hauser L."/>
            <person name="Sangwan P."/>
            <person name="de Vos W.M."/>
            <person name="Janssen P.H."/>
            <person name="Smidt H."/>
        </authorList>
    </citation>
    <scope>NUCLEOTIDE SEQUENCE [LARGE SCALE GENOMIC DNA]</scope>
    <source>
        <strain evidence="2 3">Ellin428</strain>
    </source>
</reference>
<organism evidence="2 3">
    <name type="scientific">Chthoniobacter flavus Ellin428</name>
    <dbReference type="NCBI Taxonomy" id="497964"/>
    <lineage>
        <taxon>Bacteria</taxon>
        <taxon>Pseudomonadati</taxon>
        <taxon>Verrucomicrobiota</taxon>
        <taxon>Spartobacteria</taxon>
        <taxon>Chthoniobacterales</taxon>
        <taxon>Chthoniobacteraceae</taxon>
        <taxon>Chthoniobacter</taxon>
    </lineage>
</organism>
<feature type="signal peptide" evidence="1">
    <location>
        <begin position="1"/>
        <end position="21"/>
    </location>
</feature>
<dbReference type="STRING" id="497964.CfE428DRAFT_5087"/>
<dbReference type="EMBL" id="ABVL01000020">
    <property type="protein sequence ID" value="EDY17401.1"/>
    <property type="molecule type" value="Genomic_DNA"/>
</dbReference>
<evidence type="ECO:0000313" key="3">
    <source>
        <dbReference type="Proteomes" id="UP000005824"/>
    </source>
</evidence>
<gene>
    <name evidence="2" type="ORF">CfE428DRAFT_5087</name>
</gene>
<dbReference type="AlphaFoldDB" id="B4D847"/>
<protein>
    <submittedName>
        <fullName evidence="2">Uncharacterized protein</fullName>
    </submittedName>
</protein>
<comment type="caution">
    <text evidence="2">The sequence shown here is derived from an EMBL/GenBank/DDBJ whole genome shotgun (WGS) entry which is preliminary data.</text>
</comment>